<feature type="transmembrane region" description="Helical" evidence="2">
    <location>
        <begin position="236"/>
        <end position="256"/>
    </location>
</feature>
<evidence type="ECO:0008006" key="5">
    <source>
        <dbReference type="Google" id="ProtNLM"/>
    </source>
</evidence>
<keyword evidence="2" id="KW-1133">Transmembrane helix</keyword>
<evidence type="ECO:0000313" key="3">
    <source>
        <dbReference type="EMBL" id="GAA1960671.1"/>
    </source>
</evidence>
<feature type="transmembrane region" description="Helical" evidence="2">
    <location>
        <begin position="484"/>
        <end position="501"/>
    </location>
</feature>
<sequence>MSGTLTQAPKHSMSHRAAAAAPTSSDHLIHIPRAPRWTTPNILRTAAAAVGAAALIAAVVTAGAASDARSRITAVAGTDAPSVRATEDFLFQLQDMDAQLLNALLANGDATVHVPQANSESLYERDRRAADGDLEAATTALAGDKDALDQLHSVADVFGQYQAQAVRTLADDEGQTEAGKAPGIVVADYLAAHEILFGGDDKGGLMRTALGLEQSSAAAIDDSASSAQDSLSSVRLGFILFGVLLLGGVVALQLFLSARFQRMVSPALAAAAVAALVFMIGGASAAAGAAKDFHSAKSDAFDSVLALGRAKALSSGANADESRWLLVHDQPGQQARFEASFLAASQGVAGEPATDLAGYESLIHAEAAAVDEQGLFAETLDRASGFGREFRNITYPSEGVLAVNAFDDYDRYLQDDARLRTLPLATPQDLKAAVDFDTNADTPGTSDQAFTAYAKDLDAVIDLNQAQFDKLMPAARDRIGSCTWLPYPLAVLVIGLTALGVRTRLNEFR</sequence>
<keyword evidence="2" id="KW-0472">Membrane</keyword>
<gene>
    <name evidence="3" type="ORF">GCM10009838_16410</name>
</gene>
<dbReference type="EMBL" id="BAAAQM010000006">
    <property type="protein sequence ID" value="GAA1960671.1"/>
    <property type="molecule type" value="Genomic_DNA"/>
</dbReference>
<protein>
    <recommendedName>
        <fullName evidence="5">Secreted protein</fullName>
    </recommendedName>
</protein>
<dbReference type="RefSeq" id="WP_344656329.1">
    <property type="nucleotide sequence ID" value="NZ_BAAAQM010000006.1"/>
</dbReference>
<evidence type="ECO:0000256" key="1">
    <source>
        <dbReference type="SAM" id="MobiDB-lite"/>
    </source>
</evidence>
<dbReference type="Proteomes" id="UP001499854">
    <property type="component" value="Unassembled WGS sequence"/>
</dbReference>
<evidence type="ECO:0000313" key="4">
    <source>
        <dbReference type="Proteomes" id="UP001499854"/>
    </source>
</evidence>
<evidence type="ECO:0000256" key="2">
    <source>
        <dbReference type="SAM" id="Phobius"/>
    </source>
</evidence>
<comment type="caution">
    <text evidence="3">The sequence shown here is derived from an EMBL/GenBank/DDBJ whole genome shotgun (WGS) entry which is preliminary data.</text>
</comment>
<keyword evidence="4" id="KW-1185">Reference proteome</keyword>
<reference evidence="3 4" key="1">
    <citation type="journal article" date="2019" name="Int. J. Syst. Evol. Microbiol.">
        <title>The Global Catalogue of Microorganisms (GCM) 10K type strain sequencing project: providing services to taxonomists for standard genome sequencing and annotation.</title>
        <authorList>
            <consortium name="The Broad Institute Genomics Platform"/>
            <consortium name="The Broad Institute Genome Sequencing Center for Infectious Disease"/>
            <person name="Wu L."/>
            <person name="Ma J."/>
        </authorList>
    </citation>
    <scope>NUCLEOTIDE SEQUENCE [LARGE SCALE GENOMIC DNA]</scope>
    <source>
        <strain evidence="3 4">JCM 16013</strain>
    </source>
</reference>
<feature type="region of interest" description="Disordered" evidence="1">
    <location>
        <begin position="1"/>
        <end position="25"/>
    </location>
</feature>
<proteinExistence type="predicted"/>
<feature type="transmembrane region" description="Helical" evidence="2">
    <location>
        <begin position="268"/>
        <end position="290"/>
    </location>
</feature>
<organism evidence="3 4">
    <name type="scientific">Catenulispora subtropica</name>
    <dbReference type="NCBI Taxonomy" id="450798"/>
    <lineage>
        <taxon>Bacteria</taxon>
        <taxon>Bacillati</taxon>
        <taxon>Actinomycetota</taxon>
        <taxon>Actinomycetes</taxon>
        <taxon>Catenulisporales</taxon>
        <taxon>Catenulisporaceae</taxon>
        <taxon>Catenulispora</taxon>
    </lineage>
</organism>
<accession>A0ABN2QZ27</accession>
<name>A0ABN2QZ27_9ACTN</name>
<keyword evidence="2" id="KW-0812">Transmembrane</keyword>